<comment type="caution">
    <text evidence="1">The sequence shown here is derived from an EMBL/GenBank/DDBJ whole genome shotgun (WGS) entry which is preliminary data.</text>
</comment>
<organism evidence="1 2">
    <name type="scientific">Mesorhizobium abyssinicae</name>
    <dbReference type="NCBI Taxonomy" id="1209958"/>
    <lineage>
        <taxon>Bacteria</taxon>
        <taxon>Pseudomonadati</taxon>
        <taxon>Pseudomonadota</taxon>
        <taxon>Alphaproteobacteria</taxon>
        <taxon>Hyphomicrobiales</taxon>
        <taxon>Phyllobacteriaceae</taxon>
        <taxon>Mesorhizobium</taxon>
    </lineage>
</organism>
<dbReference type="RefSeq" id="WP_320322160.1">
    <property type="nucleotide sequence ID" value="NZ_JAVIIP010000036.1"/>
</dbReference>
<dbReference type="Proteomes" id="UP001276564">
    <property type="component" value="Unassembled WGS sequence"/>
</dbReference>
<evidence type="ECO:0000313" key="1">
    <source>
        <dbReference type="EMBL" id="MDX8541986.1"/>
    </source>
</evidence>
<accession>A0ABU5AXP0</accession>
<gene>
    <name evidence="1" type="ORF">RFM23_30775</name>
</gene>
<protein>
    <submittedName>
        <fullName evidence="1">Uncharacterized protein</fullName>
    </submittedName>
</protein>
<dbReference type="EMBL" id="JAVIIP010000036">
    <property type="protein sequence ID" value="MDX8541986.1"/>
    <property type="molecule type" value="Genomic_DNA"/>
</dbReference>
<reference evidence="1 2" key="1">
    <citation type="submission" date="2023-08" db="EMBL/GenBank/DDBJ databases">
        <title>Implementing the SeqCode for naming new Mesorhizobium species isolated from Vachellia karroo root nodules.</title>
        <authorList>
            <person name="Van Lill M."/>
        </authorList>
    </citation>
    <scope>NUCLEOTIDE SEQUENCE [LARGE SCALE GENOMIC DNA]</scope>
    <source>
        <strain evidence="1 2">VK4B</strain>
    </source>
</reference>
<evidence type="ECO:0000313" key="2">
    <source>
        <dbReference type="Proteomes" id="UP001276564"/>
    </source>
</evidence>
<sequence>MVFSGVEFQIGHFIGFVEAVRAYCHTVPFTRNELMHFGGRSIPIEYHILRIAGQAAPLSGAGGAIAGYLAERPIFATVQDSTGTCYRYVGLAARLPDGRYDVQSLSPGEWIVEPGLIYKSEDV</sequence>
<keyword evidence="2" id="KW-1185">Reference proteome</keyword>
<proteinExistence type="predicted"/>
<name>A0ABU5AXP0_9HYPH</name>